<feature type="region of interest" description="Disordered" evidence="1">
    <location>
        <begin position="1"/>
        <end position="35"/>
    </location>
</feature>
<dbReference type="Proteomes" id="UP000319383">
    <property type="component" value="Chromosome"/>
</dbReference>
<evidence type="ECO:0000313" key="2">
    <source>
        <dbReference type="EMBL" id="QDU47480.1"/>
    </source>
</evidence>
<protein>
    <submittedName>
        <fullName evidence="2">Uncharacterized protein</fullName>
    </submittedName>
</protein>
<feature type="region of interest" description="Disordered" evidence="1">
    <location>
        <begin position="67"/>
        <end position="125"/>
    </location>
</feature>
<evidence type="ECO:0000256" key="1">
    <source>
        <dbReference type="SAM" id="MobiDB-lite"/>
    </source>
</evidence>
<dbReference type="AlphaFoldDB" id="A0A517ZYD3"/>
<keyword evidence="3" id="KW-1185">Reference proteome</keyword>
<feature type="compositionally biased region" description="Polar residues" evidence="1">
    <location>
        <begin position="1"/>
        <end position="20"/>
    </location>
</feature>
<dbReference type="KEGG" id="sdyn:Mal52_60110"/>
<dbReference type="RefSeq" id="WP_145380291.1">
    <property type="nucleotide sequence ID" value="NZ_CP036276.1"/>
</dbReference>
<organism evidence="2 3">
    <name type="scientific">Symmachiella dynata</name>
    <dbReference type="NCBI Taxonomy" id="2527995"/>
    <lineage>
        <taxon>Bacteria</taxon>
        <taxon>Pseudomonadati</taxon>
        <taxon>Planctomycetota</taxon>
        <taxon>Planctomycetia</taxon>
        <taxon>Planctomycetales</taxon>
        <taxon>Planctomycetaceae</taxon>
        <taxon>Symmachiella</taxon>
    </lineage>
</organism>
<name>A0A517ZYD3_9PLAN</name>
<reference evidence="2 3" key="1">
    <citation type="submission" date="2019-02" db="EMBL/GenBank/DDBJ databases">
        <title>Deep-cultivation of Planctomycetes and their phenomic and genomic characterization uncovers novel biology.</title>
        <authorList>
            <person name="Wiegand S."/>
            <person name="Jogler M."/>
            <person name="Boedeker C."/>
            <person name="Pinto D."/>
            <person name="Vollmers J."/>
            <person name="Rivas-Marin E."/>
            <person name="Kohn T."/>
            <person name="Peeters S.H."/>
            <person name="Heuer A."/>
            <person name="Rast P."/>
            <person name="Oberbeckmann S."/>
            <person name="Bunk B."/>
            <person name="Jeske O."/>
            <person name="Meyerdierks A."/>
            <person name="Storesund J.E."/>
            <person name="Kallscheuer N."/>
            <person name="Luecker S."/>
            <person name="Lage O.M."/>
            <person name="Pohl T."/>
            <person name="Merkel B.J."/>
            <person name="Hornburger P."/>
            <person name="Mueller R.-W."/>
            <person name="Bruemmer F."/>
            <person name="Labrenz M."/>
            <person name="Spormann A.M."/>
            <person name="Op den Camp H."/>
            <person name="Overmann J."/>
            <person name="Amann R."/>
            <person name="Jetten M.S.M."/>
            <person name="Mascher T."/>
            <person name="Medema M.H."/>
            <person name="Devos D.P."/>
            <person name="Kaster A.-K."/>
            <person name="Ovreas L."/>
            <person name="Rohde M."/>
            <person name="Galperin M.Y."/>
            <person name="Jogler C."/>
        </authorList>
    </citation>
    <scope>NUCLEOTIDE SEQUENCE [LARGE SCALE GENOMIC DNA]</scope>
    <source>
        <strain evidence="2 3">Mal52</strain>
    </source>
</reference>
<evidence type="ECO:0000313" key="3">
    <source>
        <dbReference type="Proteomes" id="UP000319383"/>
    </source>
</evidence>
<gene>
    <name evidence="2" type="ORF">Mal52_60110</name>
</gene>
<feature type="compositionally biased region" description="Low complexity" evidence="1">
    <location>
        <begin position="67"/>
        <end position="76"/>
    </location>
</feature>
<proteinExistence type="predicted"/>
<sequence length="160" mass="16797">MSQIGSIASNQTFASIQQQRGIAPSSVAETEKQRGAHFEQRIDNVLNSAGIDQETIDAIKTDLQTAFESSASSGSFPPAPDEMRDMVNSVFAEHGLDAEEILGRRGSGAPPGPPPPASLDDSTQDLSVLLESLLAGQQDPESSKLAESVLSLLVGFDTTA</sequence>
<dbReference type="EMBL" id="CP036276">
    <property type="protein sequence ID" value="QDU47480.1"/>
    <property type="molecule type" value="Genomic_DNA"/>
</dbReference>
<accession>A0A517ZYD3</accession>
<feature type="compositionally biased region" description="Basic and acidic residues" evidence="1">
    <location>
        <begin position="94"/>
        <end position="103"/>
    </location>
</feature>